<evidence type="ECO:0000313" key="2">
    <source>
        <dbReference type="EMBL" id="GAA3711908.1"/>
    </source>
</evidence>
<keyword evidence="3" id="KW-1185">Reference proteome</keyword>
<protein>
    <recommendedName>
        <fullName evidence="4">PQQ-like domain-containing protein</fullName>
    </recommendedName>
</protein>
<evidence type="ECO:0008006" key="4">
    <source>
        <dbReference type="Google" id="ProtNLM"/>
    </source>
</evidence>
<gene>
    <name evidence="2" type="ORF">GCM10022204_33440</name>
</gene>
<feature type="transmembrane region" description="Helical" evidence="1">
    <location>
        <begin position="41"/>
        <end position="58"/>
    </location>
</feature>
<sequence>MNEPFEEELAERLHARPGPEPATALHLTSVARGEQMRRRRIGAAIGVLVLLLAAPGIAEDWMRVANTDRPPVATSTHPSTPPPGPRAVILDPVGREPGPDIEVSTVRDGEIFLSSGAKLDRPGNQFGTITEFGAEAAWLTTSRKQVFLNLRPEPLPVTGSADSMSMTGVDPGPNGSVMVRTEAGPLLWTRTSQLIDASQPALQTSAMAATADALWVTTQNGVTRADASDLTRQPYPTKTFTQWKSVVSGDPVADRVVVADRQGCHLILNGSTAAIVWRTCHWEILALSPDSSLAAARNVATGTLEIVDVTSGRLRTLIDTGNNPIGPVFVFDDQNRLNLRVGDDGTSYGFMTVDLVGECWFSAFGPYPTAVHFVTRNRR</sequence>
<keyword evidence="1" id="KW-0472">Membrane</keyword>
<evidence type="ECO:0000256" key="1">
    <source>
        <dbReference type="SAM" id="Phobius"/>
    </source>
</evidence>
<proteinExistence type="predicted"/>
<accession>A0ABP7E103</accession>
<dbReference type="EMBL" id="BAAAYX010000013">
    <property type="protein sequence ID" value="GAA3711908.1"/>
    <property type="molecule type" value="Genomic_DNA"/>
</dbReference>
<dbReference type="Proteomes" id="UP001500051">
    <property type="component" value="Unassembled WGS sequence"/>
</dbReference>
<organism evidence="2 3">
    <name type="scientific">Microlunatus aurantiacus</name>
    <dbReference type="NCBI Taxonomy" id="446786"/>
    <lineage>
        <taxon>Bacteria</taxon>
        <taxon>Bacillati</taxon>
        <taxon>Actinomycetota</taxon>
        <taxon>Actinomycetes</taxon>
        <taxon>Propionibacteriales</taxon>
        <taxon>Propionibacteriaceae</taxon>
        <taxon>Microlunatus</taxon>
    </lineage>
</organism>
<keyword evidence="1" id="KW-1133">Transmembrane helix</keyword>
<comment type="caution">
    <text evidence="2">The sequence shown here is derived from an EMBL/GenBank/DDBJ whole genome shotgun (WGS) entry which is preliminary data.</text>
</comment>
<keyword evidence="1" id="KW-0812">Transmembrane</keyword>
<dbReference type="RefSeq" id="WP_344813554.1">
    <property type="nucleotide sequence ID" value="NZ_BAAAYX010000013.1"/>
</dbReference>
<dbReference type="SUPFAM" id="SSF50998">
    <property type="entry name" value="Quinoprotein alcohol dehydrogenase-like"/>
    <property type="match status" value="1"/>
</dbReference>
<reference evidence="3" key="1">
    <citation type="journal article" date="2019" name="Int. J. Syst. Evol. Microbiol.">
        <title>The Global Catalogue of Microorganisms (GCM) 10K type strain sequencing project: providing services to taxonomists for standard genome sequencing and annotation.</title>
        <authorList>
            <consortium name="The Broad Institute Genomics Platform"/>
            <consortium name="The Broad Institute Genome Sequencing Center for Infectious Disease"/>
            <person name="Wu L."/>
            <person name="Ma J."/>
        </authorList>
    </citation>
    <scope>NUCLEOTIDE SEQUENCE [LARGE SCALE GENOMIC DNA]</scope>
    <source>
        <strain evidence="3">JCM 16548</strain>
    </source>
</reference>
<evidence type="ECO:0000313" key="3">
    <source>
        <dbReference type="Proteomes" id="UP001500051"/>
    </source>
</evidence>
<dbReference type="InterPro" id="IPR011047">
    <property type="entry name" value="Quinoprotein_ADH-like_sf"/>
</dbReference>
<name>A0ABP7E103_9ACTN</name>